<keyword evidence="9" id="KW-0489">Methyltransferase</keyword>
<dbReference type="InterPro" id="IPR000045">
    <property type="entry name" value="Prepilin_IV_endopep_pep"/>
</dbReference>
<dbReference type="AlphaFoldDB" id="A0A219B2D1"/>
<dbReference type="EC" id="2.1.1.-" evidence="9"/>
<feature type="domain" description="Prepilin type IV endopeptidase peptidase" evidence="11">
    <location>
        <begin position="104"/>
        <end position="212"/>
    </location>
</feature>
<evidence type="ECO:0000256" key="4">
    <source>
        <dbReference type="ARBA" id="ARBA00022519"/>
    </source>
</evidence>
<evidence type="ECO:0000313" key="14">
    <source>
        <dbReference type="Proteomes" id="UP000198462"/>
    </source>
</evidence>
<dbReference type="PANTHER" id="PTHR30487">
    <property type="entry name" value="TYPE 4 PREPILIN-LIKE PROTEINS LEADER PEPTIDE-PROCESSING ENZYME"/>
    <property type="match status" value="1"/>
</dbReference>
<evidence type="ECO:0000256" key="10">
    <source>
        <dbReference type="SAM" id="Phobius"/>
    </source>
</evidence>
<evidence type="ECO:0000256" key="6">
    <source>
        <dbReference type="ARBA" id="ARBA00022989"/>
    </source>
</evidence>
<dbReference type="OrthoDB" id="9789291at2"/>
<dbReference type="Pfam" id="PF01478">
    <property type="entry name" value="Peptidase_A24"/>
    <property type="match status" value="1"/>
</dbReference>
<dbReference type="Gene3D" id="1.20.120.1220">
    <property type="match status" value="1"/>
</dbReference>
<evidence type="ECO:0000256" key="5">
    <source>
        <dbReference type="ARBA" id="ARBA00022692"/>
    </source>
</evidence>
<reference evidence="14" key="1">
    <citation type="submission" date="2017-05" db="EMBL/GenBank/DDBJ databases">
        <authorList>
            <person name="Lin X."/>
        </authorList>
    </citation>
    <scope>NUCLEOTIDE SEQUENCE [LARGE SCALE GENOMIC DNA]</scope>
    <source>
        <strain evidence="14">JLT2012</strain>
    </source>
</reference>
<keyword evidence="4" id="KW-0997">Cell inner membrane</keyword>
<organism evidence="13 14">
    <name type="scientific">Pacificimonas flava</name>
    <dbReference type="NCBI Taxonomy" id="1234595"/>
    <lineage>
        <taxon>Bacteria</taxon>
        <taxon>Pseudomonadati</taxon>
        <taxon>Pseudomonadota</taxon>
        <taxon>Alphaproteobacteria</taxon>
        <taxon>Sphingomonadales</taxon>
        <taxon>Sphingosinicellaceae</taxon>
        <taxon>Pacificimonas</taxon>
    </lineage>
</organism>
<keyword evidence="14" id="KW-1185">Reference proteome</keyword>
<feature type="transmembrane region" description="Helical" evidence="10">
    <location>
        <begin position="188"/>
        <end position="216"/>
    </location>
</feature>
<accession>A0A219B2D1</accession>
<dbReference type="Pfam" id="PF06750">
    <property type="entry name" value="A24_N_bact"/>
    <property type="match status" value="1"/>
</dbReference>
<dbReference type="EC" id="3.4.23.43" evidence="9"/>
<comment type="similarity">
    <text evidence="2 8">Belongs to the peptidase A24 family.</text>
</comment>
<keyword evidence="9" id="KW-0378">Hydrolase</keyword>
<evidence type="ECO:0000256" key="8">
    <source>
        <dbReference type="RuleBase" id="RU003793"/>
    </source>
</evidence>
<dbReference type="GO" id="GO:0004190">
    <property type="term" value="F:aspartic-type endopeptidase activity"/>
    <property type="evidence" value="ECO:0007669"/>
    <property type="project" value="UniProtKB-EC"/>
</dbReference>
<dbReference type="PRINTS" id="PR00864">
    <property type="entry name" value="PREPILNPTASE"/>
</dbReference>
<feature type="transmembrane region" description="Helical" evidence="10">
    <location>
        <begin position="100"/>
        <end position="117"/>
    </location>
</feature>
<keyword evidence="3" id="KW-1003">Cell membrane</keyword>
<dbReference type="Proteomes" id="UP000198462">
    <property type="component" value="Unassembled WGS sequence"/>
</dbReference>
<gene>
    <name evidence="13" type="ORF">B5C34_01660</name>
</gene>
<sequence length="259" mass="27004">MSLALALAGALAGLVAGSFIGVIGERWPRGEQVVSGRSRCEACARTLTPADLVPLASYAVLRGKCRHCGAPIPAHLPVVELLAAIVGAAVFAVADRPLELFWALFGWMLLALALLDWRALWLPRRLTLTLLAFGLAYHAAAGDRQSFLFALCGAAAGWAALALVAIGYERLRGRRGLGRGDPKLFAAIGAWLGAGALAPVVSFASLGGLAFVFGAMAGGRQITSDTRLPFGTFLALGAALYWAVASLSQLPLPFTVEVP</sequence>
<evidence type="ECO:0000256" key="9">
    <source>
        <dbReference type="RuleBase" id="RU003794"/>
    </source>
</evidence>
<evidence type="ECO:0000256" key="1">
    <source>
        <dbReference type="ARBA" id="ARBA00004429"/>
    </source>
</evidence>
<feature type="transmembrane region" description="Helical" evidence="10">
    <location>
        <begin position="228"/>
        <end position="250"/>
    </location>
</feature>
<name>A0A219B2D1_9SPHN</name>
<protein>
    <recommendedName>
        <fullName evidence="9">Prepilin leader peptidase/N-methyltransferase</fullName>
        <ecNumber evidence="9">2.1.1.-</ecNumber>
        <ecNumber evidence="9">3.4.23.43</ecNumber>
    </recommendedName>
</protein>
<feature type="transmembrane region" description="Helical" evidence="10">
    <location>
        <begin position="74"/>
        <end position="93"/>
    </location>
</feature>
<evidence type="ECO:0000259" key="12">
    <source>
        <dbReference type="Pfam" id="PF06750"/>
    </source>
</evidence>
<comment type="catalytic activity">
    <reaction evidence="9">
        <text>Typically cleaves a -Gly-|-Phe- bond to release an N-terminal, basic peptide of 5-8 residues from type IV prepilin, and then N-methylates the new N-terminal amino group, the methyl donor being S-adenosyl-L-methionine.</text>
        <dbReference type="EC" id="3.4.23.43"/>
    </reaction>
</comment>
<dbReference type="PANTHER" id="PTHR30487:SF0">
    <property type="entry name" value="PREPILIN LEADER PEPTIDASE_N-METHYLTRANSFERASE-RELATED"/>
    <property type="match status" value="1"/>
</dbReference>
<dbReference type="GO" id="GO:0005886">
    <property type="term" value="C:plasma membrane"/>
    <property type="evidence" value="ECO:0007669"/>
    <property type="project" value="UniProtKB-SubCell"/>
</dbReference>
<dbReference type="GO" id="GO:0008168">
    <property type="term" value="F:methyltransferase activity"/>
    <property type="evidence" value="ECO:0007669"/>
    <property type="project" value="UniProtKB-KW"/>
</dbReference>
<dbReference type="InterPro" id="IPR050882">
    <property type="entry name" value="Prepilin_peptidase/N-MTase"/>
</dbReference>
<evidence type="ECO:0000256" key="7">
    <source>
        <dbReference type="ARBA" id="ARBA00023136"/>
    </source>
</evidence>
<keyword evidence="5 9" id="KW-0812">Transmembrane</keyword>
<evidence type="ECO:0000313" key="13">
    <source>
        <dbReference type="EMBL" id="OWV32283.1"/>
    </source>
</evidence>
<dbReference type="EMBL" id="NFZT01000001">
    <property type="protein sequence ID" value="OWV32283.1"/>
    <property type="molecule type" value="Genomic_DNA"/>
</dbReference>
<comment type="caution">
    <text evidence="13">The sequence shown here is derived from an EMBL/GenBank/DDBJ whole genome shotgun (WGS) entry which is preliminary data.</text>
</comment>
<evidence type="ECO:0000256" key="2">
    <source>
        <dbReference type="ARBA" id="ARBA00005801"/>
    </source>
</evidence>
<keyword evidence="9" id="KW-0808">Transferase</keyword>
<feature type="transmembrane region" description="Helical" evidence="10">
    <location>
        <begin position="147"/>
        <end position="168"/>
    </location>
</feature>
<dbReference type="RefSeq" id="WP_088711082.1">
    <property type="nucleotide sequence ID" value="NZ_NFZT01000001.1"/>
</dbReference>
<keyword evidence="6 10" id="KW-1133">Transmembrane helix</keyword>
<comment type="subcellular location">
    <subcellularLocation>
        <location evidence="1">Cell inner membrane</location>
        <topology evidence="1">Multi-pass membrane protein</topology>
    </subcellularLocation>
    <subcellularLocation>
        <location evidence="9">Cell membrane</location>
        <topology evidence="9">Multi-pass membrane protein</topology>
    </subcellularLocation>
</comment>
<dbReference type="GO" id="GO:0032259">
    <property type="term" value="P:methylation"/>
    <property type="evidence" value="ECO:0007669"/>
    <property type="project" value="UniProtKB-KW"/>
</dbReference>
<keyword evidence="9" id="KW-0645">Protease</keyword>
<evidence type="ECO:0000259" key="11">
    <source>
        <dbReference type="Pfam" id="PF01478"/>
    </source>
</evidence>
<keyword evidence="9" id="KW-0511">Multifunctional enzyme</keyword>
<dbReference type="InterPro" id="IPR014032">
    <property type="entry name" value="Peptidase_A24A_bac"/>
</dbReference>
<dbReference type="InterPro" id="IPR010627">
    <property type="entry name" value="Prepilin_pept_A24_N"/>
</dbReference>
<proteinExistence type="inferred from homology"/>
<dbReference type="GO" id="GO:0006465">
    <property type="term" value="P:signal peptide processing"/>
    <property type="evidence" value="ECO:0007669"/>
    <property type="project" value="TreeGrafter"/>
</dbReference>
<feature type="domain" description="Prepilin peptidase A24 N-terminal" evidence="12">
    <location>
        <begin position="12"/>
        <end position="91"/>
    </location>
</feature>
<evidence type="ECO:0000256" key="3">
    <source>
        <dbReference type="ARBA" id="ARBA00022475"/>
    </source>
</evidence>
<comment type="function">
    <text evidence="9">Plays an essential role in type IV pili and type II pseudopili formation by proteolytically removing the leader sequence from substrate proteins and subsequently monomethylating the alpha-amino group of the newly exposed N-terminal phenylalanine.</text>
</comment>
<keyword evidence="7 10" id="KW-0472">Membrane</keyword>